<proteinExistence type="predicted"/>
<evidence type="ECO:0000256" key="1">
    <source>
        <dbReference type="SAM" id="MobiDB-lite"/>
    </source>
</evidence>
<dbReference type="AlphaFoldDB" id="B0DFY2"/>
<dbReference type="InParanoid" id="B0DFY2"/>
<dbReference type="GeneID" id="6078399"/>
<dbReference type="KEGG" id="lbc:LACBIDRAFT_328774"/>
<reference evidence="2 3" key="1">
    <citation type="journal article" date="2008" name="Nature">
        <title>The genome of Laccaria bicolor provides insights into mycorrhizal symbiosis.</title>
        <authorList>
            <person name="Martin F."/>
            <person name="Aerts A."/>
            <person name="Ahren D."/>
            <person name="Brun A."/>
            <person name="Danchin E.G.J."/>
            <person name="Duchaussoy F."/>
            <person name="Gibon J."/>
            <person name="Kohler A."/>
            <person name="Lindquist E."/>
            <person name="Pereda V."/>
            <person name="Salamov A."/>
            <person name="Shapiro H.J."/>
            <person name="Wuyts J."/>
            <person name="Blaudez D."/>
            <person name="Buee M."/>
            <person name="Brokstein P."/>
            <person name="Canbaeck B."/>
            <person name="Cohen D."/>
            <person name="Courty P.E."/>
            <person name="Coutinho P.M."/>
            <person name="Delaruelle C."/>
            <person name="Detter J.C."/>
            <person name="Deveau A."/>
            <person name="DiFazio S."/>
            <person name="Duplessis S."/>
            <person name="Fraissinet-Tachet L."/>
            <person name="Lucic E."/>
            <person name="Frey-Klett P."/>
            <person name="Fourrey C."/>
            <person name="Feussner I."/>
            <person name="Gay G."/>
            <person name="Grimwood J."/>
            <person name="Hoegger P.J."/>
            <person name="Jain P."/>
            <person name="Kilaru S."/>
            <person name="Labbe J."/>
            <person name="Lin Y.C."/>
            <person name="Legue V."/>
            <person name="Le Tacon F."/>
            <person name="Marmeisse R."/>
            <person name="Melayah D."/>
            <person name="Montanini B."/>
            <person name="Muratet M."/>
            <person name="Nehls U."/>
            <person name="Niculita-Hirzel H."/>
            <person name="Oudot-Le Secq M.P."/>
            <person name="Peter M."/>
            <person name="Quesneville H."/>
            <person name="Rajashekar B."/>
            <person name="Reich M."/>
            <person name="Rouhier N."/>
            <person name="Schmutz J."/>
            <person name="Yin T."/>
            <person name="Chalot M."/>
            <person name="Henrissat B."/>
            <person name="Kuees U."/>
            <person name="Lucas S."/>
            <person name="Van de Peer Y."/>
            <person name="Podila G.K."/>
            <person name="Polle A."/>
            <person name="Pukkila P.J."/>
            <person name="Richardson P.M."/>
            <person name="Rouze P."/>
            <person name="Sanders I.R."/>
            <person name="Stajich J.E."/>
            <person name="Tunlid A."/>
            <person name="Tuskan G."/>
            <person name="Grigoriev I.V."/>
        </authorList>
    </citation>
    <scope>NUCLEOTIDE SEQUENCE [LARGE SCALE GENOMIC DNA]</scope>
    <source>
        <strain evidence="3">S238N-H82 / ATCC MYA-4686</strain>
    </source>
</reference>
<accession>B0DFY2</accession>
<dbReference type="EMBL" id="DS547108">
    <property type="protein sequence ID" value="EDR06422.1"/>
    <property type="molecule type" value="Genomic_DNA"/>
</dbReference>
<organism evidence="3">
    <name type="scientific">Laccaria bicolor (strain S238N-H82 / ATCC MYA-4686)</name>
    <name type="common">Bicoloured deceiver</name>
    <name type="synonym">Laccaria laccata var. bicolor</name>
    <dbReference type="NCBI Taxonomy" id="486041"/>
    <lineage>
        <taxon>Eukaryota</taxon>
        <taxon>Fungi</taxon>
        <taxon>Dikarya</taxon>
        <taxon>Basidiomycota</taxon>
        <taxon>Agaricomycotina</taxon>
        <taxon>Agaricomycetes</taxon>
        <taxon>Agaricomycetidae</taxon>
        <taxon>Agaricales</taxon>
        <taxon>Agaricineae</taxon>
        <taxon>Hydnangiaceae</taxon>
        <taxon>Laccaria</taxon>
    </lineage>
</organism>
<sequence>MSSNYLATRNNVIKNRTTIFHAHTYWGLLYRTDSNMPQLVPVPVYLGKTSANSLDDLDTDIWIRSGSCFTQCINLDENCLHVGSSKGGRPYRLCPPLTIYYSKHPPLPTYARHFNRAIKHISGNTIDKWYSNVLVVCHGKQSAVAGVQMKHVSYINKHIIRLLYLQIHLFLSANHVQVDCHSYCAKTQELLVSRKCSPPNTSFPIKKFFGPAVRNRLIHTAQYCASPNWNSRVGWANSRSGQILVNAKSGDEMFCIIVGTVSETRFKMGPVGNYNPEFNKLKDAKYTFSLDKPTNPDFRPDWATTVKALEDAENMIQSTEDHRHFIEKVSNLRSLRLSTCVLQEKDPRVSDEIKLSQWPVPPEYRDALADLEDTLVFASSVQSGFLPPKRATADRNRSRTDPDIEGTEPNHLGPVYFGLWSRFRPIQTGFFAYNLLYQYKPFVS</sequence>
<evidence type="ECO:0000313" key="3">
    <source>
        <dbReference type="Proteomes" id="UP000001194"/>
    </source>
</evidence>
<dbReference type="OrthoDB" id="2951090at2759"/>
<feature type="region of interest" description="Disordered" evidence="1">
    <location>
        <begin position="387"/>
        <end position="407"/>
    </location>
</feature>
<dbReference type="HOGENOM" id="CLU_616865_0_0_1"/>
<name>B0DFY2_LACBS</name>
<gene>
    <name evidence="2" type="ORF">LACBIDRAFT_328774</name>
</gene>
<keyword evidence="3" id="KW-1185">Reference proteome</keyword>
<dbReference type="Proteomes" id="UP000001194">
    <property type="component" value="Unassembled WGS sequence"/>
</dbReference>
<evidence type="ECO:0000313" key="2">
    <source>
        <dbReference type="EMBL" id="EDR06422.1"/>
    </source>
</evidence>
<feature type="compositionally biased region" description="Basic and acidic residues" evidence="1">
    <location>
        <begin position="391"/>
        <end position="402"/>
    </location>
</feature>
<dbReference type="RefSeq" id="XP_001882794.1">
    <property type="nucleotide sequence ID" value="XM_001882759.1"/>
</dbReference>
<protein>
    <submittedName>
        <fullName evidence="2">Predicted protein</fullName>
    </submittedName>
</protein>